<sequence length="233" mass="25453">SSLRPRRPLSSSRTLQATPSASSSASRPPREPTVESPTPLSPAPDPTPSRAPAAPRGETPLPRSPSVPEPEPIPEPPAPVERVRRPVGAFRGGLIGFLLGLSAVGSYGYFMLLHDYGEASRTLLDSVAELKRSTDKVRRGPRWLSLSLCRPQSTTASLFFMTSHLRRIESVESTLSSLSSSAATKAELASLRDEYRKLFETEHLDALNLKAHVWGIEQDLHKLTKTQNTSVRI</sequence>
<feature type="transmembrane region" description="Helical" evidence="2">
    <location>
        <begin position="92"/>
        <end position="112"/>
    </location>
</feature>
<gene>
    <name evidence="3" type="primary">SPOSA6832_02754</name>
</gene>
<accession>A0A0D6EN69</accession>
<feature type="compositionally biased region" description="Pro residues" evidence="1">
    <location>
        <begin position="62"/>
        <end position="79"/>
    </location>
</feature>
<protein>
    <submittedName>
        <fullName evidence="3">SPOSA6832_02754-mRNA-1:cds</fullName>
    </submittedName>
</protein>
<feature type="compositionally biased region" description="Low complexity" evidence="1">
    <location>
        <begin position="8"/>
        <end position="27"/>
    </location>
</feature>
<keyword evidence="2" id="KW-0472">Membrane</keyword>
<dbReference type="PANTHER" id="PTHR37849:SF1">
    <property type="entry name" value="YALI0E11605P"/>
    <property type="match status" value="1"/>
</dbReference>
<evidence type="ECO:0000256" key="1">
    <source>
        <dbReference type="SAM" id="MobiDB-lite"/>
    </source>
</evidence>
<dbReference type="OrthoDB" id="5331396at2759"/>
<dbReference type="PANTHER" id="PTHR37849">
    <property type="entry name" value="YALI0E11605P"/>
    <property type="match status" value="1"/>
</dbReference>
<feature type="compositionally biased region" description="Pro residues" evidence="1">
    <location>
        <begin position="39"/>
        <end position="49"/>
    </location>
</feature>
<dbReference type="Proteomes" id="UP000243876">
    <property type="component" value="Unassembled WGS sequence"/>
</dbReference>
<evidence type="ECO:0000313" key="3">
    <source>
        <dbReference type="EMBL" id="CEQ41075.1"/>
    </source>
</evidence>
<evidence type="ECO:0000256" key="2">
    <source>
        <dbReference type="SAM" id="Phobius"/>
    </source>
</evidence>
<proteinExistence type="predicted"/>
<evidence type="ECO:0000313" key="4">
    <source>
        <dbReference type="Proteomes" id="UP000243876"/>
    </source>
</evidence>
<keyword evidence="4" id="KW-1185">Reference proteome</keyword>
<reference evidence="4" key="1">
    <citation type="submission" date="2015-02" db="EMBL/GenBank/DDBJ databases">
        <authorList>
            <person name="Gon?alves P."/>
        </authorList>
    </citation>
    <scope>NUCLEOTIDE SEQUENCE [LARGE SCALE GENOMIC DNA]</scope>
</reference>
<feature type="region of interest" description="Disordered" evidence="1">
    <location>
        <begin position="1"/>
        <end position="80"/>
    </location>
</feature>
<keyword evidence="2" id="KW-0812">Transmembrane</keyword>
<name>A0A0D6EN69_SPOSA</name>
<keyword evidence="2" id="KW-1133">Transmembrane helix</keyword>
<dbReference type="AlphaFoldDB" id="A0A0D6EN69"/>
<feature type="non-terminal residue" evidence="3">
    <location>
        <position position="1"/>
    </location>
</feature>
<organism evidence="3 4">
    <name type="scientific">Sporidiobolus salmonicolor</name>
    <name type="common">Yeast-like fungus</name>
    <name type="synonym">Sporobolomyces salmonicolor</name>
    <dbReference type="NCBI Taxonomy" id="5005"/>
    <lineage>
        <taxon>Eukaryota</taxon>
        <taxon>Fungi</taxon>
        <taxon>Dikarya</taxon>
        <taxon>Basidiomycota</taxon>
        <taxon>Pucciniomycotina</taxon>
        <taxon>Microbotryomycetes</taxon>
        <taxon>Sporidiobolales</taxon>
        <taxon>Sporidiobolaceae</taxon>
        <taxon>Sporobolomyces</taxon>
    </lineage>
</organism>
<dbReference type="EMBL" id="CENE01000011">
    <property type="protein sequence ID" value="CEQ41075.1"/>
    <property type="molecule type" value="Genomic_DNA"/>
</dbReference>